<dbReference type="Gene3D" id="3.10.20.520">
    <property type="entry name" value="Phenylacetic acid degradation B"/>
    <property type="match status" value="1"/>
</dbReference>
<gene>
    <name evidence="1" type="ORF">SAMN04490205_2143</name>
</gene>
<sequence length="109" mass="12461">MPPNRQPNLRTGVMSMPNELNTWEVFVRSQNGIAHRHIGSVQASDSQMALQYARDVYTRRDAFVSLWVVASEHVISSADQDQAAWFETAHDKDYRQATYYPVPDGVQHL</sequence>
<evidence type="ECO:0000313" key="2">
    <source>
        <dbReference type="Proteomes" id="UP000183126"/>
    </source>
</evidence>
<dbReference type="PIRSF" id="PIRSF030200">
    <property type="entry name" value="PaaB"/>
    <property type="match status" value="1"/>
</dbReference>
<dbReference type="NCBIfam" id="TIGR02157">
    <property type="entry name" value="PA_CoA_Oxy2"/>
    <property type="match status" value="1"/>
</dbReference>
<proteinExistence type="predicted"/>
<evidence type="ECO:0000313" key="1">
    <source>
        <dbReference type="EMBL" id="SDS31572.1"/>
    </source>
</evidence>
<protein>
    <submittedName>
        <fullName evidence="1">Ring-1,2-phenylacetyl-CoA epoxidase subunit PaaB</fullName>
    </submittedName>
</protein>
<accession>A0ABY0U9W8</accession>
<keyword evidence="2" id="KW-1185">Reference proteome</keyword>
<dbReference type="InterPro" id="IPR038693">
    <property type="entry name" value="PaaB_sf"/>
</dbReference>
<name>A0ABY0U9W8_9PSED</name>
<organism evidence="1 2">
    <name type="scientific">Pseudomonas trivialis</name>
    <dbReference type="NCBI Taxonomy" id="200450"/>
    <lineage>
        <taxon>Bacteria</taxon>
        <taxon>Pseudomonadati</taxon>
        <taxon>Pseudomonadota</taxon>
        <taxon>Gammaproteobacteria</taxon>
        <taxon>Pseudomonadales</taxon>
        <taxon>Pseudomonadaceae</taxon>
        <taxon>Pseudomonas</taxon>
    </lineage>
</organism>
<dbReference type="Pfam" id="PF06243">
    <property type="entry name" value="PaaB"/>
    <property type="match status" value="1"/>
</dbReference>
<reference evidence="1 2" key="1">
    <citation type="submission" date="2016-10" db="EMBL/GenBank/DDBJ databases">
        <authorList>
            <person name="Varghese N."/>
            <person name="Submissions S."/>
        </authorList>
    </citation>
    <scope>NUCLEOTIDE SEQUENCE [LARGE SCALE GENOMIC DNA]</scope>
    <source>
        <strain evidence="1 2">BS3111</strain>
    </source>
</reference>
<dbReference type="InterPro" id="IPR009359">
    <property type="entry name" value="PaaB"/>
</dbReference>
<dbReference type="EMBL" id="LT629760">
    <property type="protein sequence ID" value="SDS31572.1"/>
    <property type="molecule type" value="Genomic_DNA"/>
</dbReference>
<dbReference type="Proteomes" id="UP000183126">
    <property type="component" value="Chromosome I"/>
</dbReference>